<organism evidence="2 3">
    <name type="scientific">Liparis tanakae</name>
    <name type="common">Tanaka's snailfish</name>
    <dbReference type="NCBI Taxonomy" id="230148"/>
    <lineage>
        <taxon>Eukaryota</taxon>
        <taxon>Metazoa</taxon>
        <taxon>Chordata</taxon>
        <taxon>Craniata</taxon>
        <taxon>Vertebrata</taxon>
        <taxon>Euteleostomi</taxon>
        <taxon>Actinopterygii</taxon>
        <taxon>Neopterygii</taxon>
        <taxon>Teleostei</taxon>
        <taxon>Neoteleostei</taxon>
        <taxon>Acanthomorphata</taxon>
        <taxon>Eupercaria</taxon>
        <taxon>Perciformes</taxon>
        <taxon>Cottioidei</taxon>
        <taxon>Cottales</taxon>
        <taxon>Liparidae</taxon>
        <taxon>Liparis</taxon>
    </lineage>
</organism>
<dbReference type="EMBL" id="SRLO01000020">
    <property type="protein sequence ID" value="TNN85610.1"/>
    <property type="molecule type" value="Genomic_DNA"/>
</dbReference>
<dbReference type="AlphaFoldDB" id="A0A4Z2J621"/>
<feature type="region of interest" description="Disordered" evidence="1">
    <location>
        <begin position="1"/>
        <end position="118"/>
    </location>
</feature>
<feature type="compositionally biased region" description="Basic and acidic residues" evidence="1">
    <location>
        <begin position="77"/>
        <end position="97"/>
    </location>
</feature>
<evidence type="ECO:0000256" key="1">
    <source>
        <dbReference type="SAM" id="MobiDB-lite"/>
    </source>
</evidence>
<comment type="caution">
    <text evidence="2">The sequence shown here is derived from an EMBL/GenBank/DDBJ whole genome shotgun (WGS) entry which is preliminary data.</text>
</comment>
<keyword evidence="3" id="KW-1185">Reference proteome</keyword>
<evidence type="ECO:0000313" key="2">
    <source>
        <dbReference type="EMBL" id="TNN85610.1"/>
    </source>
</evidence>
<accession>A0A4Z2J621</accession>
<protein>
    <submittedName>
        <fullName evidence="2">Uncharacterized protein</fullName>
    </submittedName>
</protein>
<feature type="compositionally biased region" description="Polar residues" evidence="1">
    <location>
        <begin position="98"/>
        <end position="114"/>
    </location>
</feature>
<evidence type="ECO:0000313" key="3">
    <source>
        <dbReference type="Proteomes" id="UP000314294"/>
    </source>
</evidence>
<reference evidence="2 3" key="1">
    <citation type="submission" date="2019-03" db="EMBL/GenBank/DDBJ databases">
        <title>First draft genome of Liparis tanakae, snailfish: a comprehensive survey of snailfish specific genes.</title>
        <authorList>
            <person name="Kim W."/>
            <person name="Song I."/>
            <person name="Jeong J.-H."/>
            <person name="Kim D."/>
            <person name="Kim S."/>
            <person name="Ryu S."/>
            <person name="Song J.Y."/>
            <person name="Lee S.K."/>
        </authorList>
    </citation>
    <scope>NUCLEOTIDE SEQUENCE [LARGE SCALE GENOMIC DNA]</scope>
    <source>
        <tissue evidence="2">Muscle</tissue>
    </source>
</reference>
<sequence length="270" mass="29087">MCIPRETGSASTSVGGRDPGDRGQEDEKGGNLKPCRATEGAQTAVDSAVGSPDEREVGPAGAGGKRPVGAGRRKGRGLLEQDGGREEACWSRTEEVSRQPSSNASPRSEQSVVPMTSDPEASFASGSWILDEVFMRQFYTNFDVNNNNNRWVNSNVRSVGIPADLFHHSSCRGAPGLQVYTPESSTFRGPIWRLPSLGRITAVLNAGDSGMFPGSTHRFVMSLSLVSQSRTRDCSKHVWLPLKSVAELSSLRYQRVTSSCTSQLQGRGLL</sequence>
<proteinExistence type="predicted"/>
<dbReference type="Proteomes" id="UP000314294">
    <property type="component" value="Unassembled WGS sequence"/>
</dbReference>
<feature type="compositionally biased region" description="Basic and acidic residues" evidence="1">
    <location>
        <begin position="18"/>
        <end position="30"/>
    </location>
</feature>
<gene>
    <name evidence="2" type="ORF">EYF80_004243</name>
</gene>
<name>A0A4Z2J621_9TELE</name>